<dbReference type="InterPro" id="IPR007630">
    <property type="entry name" value="RNA_pol_sigma70_r4"/>
</dbReference>
<dbReference type="GO" id="GO:0003700">
    <property type="term" value="F:DNA-binding transcription factor activity"/>
    <property type="evidence" value="ECO:0007669"/>
    <property type="project" value="InterPro"/>
</dbReference>
<dbReference type="GO" id="GO:0006352">
    <property type="term" value="P:DNA-templated transcription initiation"/>
    <property type="evidence" value="ECO:0007669"/>
    <property type="project" value="InterPro"/>
</dbReference>
<sequence>MAKESDTWIMHGVAEDAPGCIHTVKEAISYINEIGFLPLFRNEIPGFSLEERTVPENWWSDDSLRDPWQWRKIIAGSKKVAYGRFFAGKAGFISLAWFPYFVNYRRDGYDFDALWDDEKASIRQKKIMDLFEEEDELYSFEVKQKAGFGKGGEKNFEGTITRLQMQTYLCIRDFRRKKNKAGREYGMDVAVYSKPEHIWGYESVTLAYSEEPMKSGKRIFRQLMDKYPSATVEQIRKVVGVGPGEEPLKKKTKKSVHYPANLLKALQLDMEALTADQMRGLEFVISQLKESMQDVVRLHYEQVMKLAQIGEQIGLSRCRCSQLHKIAMRKLQNPKCV</sequence>
<evidence type="ECO:0000313" key="2">
    <source>
        <dbReference type="EMBL" id="HJA92579.1"/>
    </source>
</evidence>
<reference evidence="2" key="2">
    <citation type="submission" date="2021-04" db="EMBL/GenBank/DDBJ databases">
        <authorList>
            <person name="Gilroy R."/>
        </authorList>
    </citation>
    <scope>NUCLEOTIDE SEQUENCE</scope>
    <source>
        <strain evidence="2">CHK179-7159</strain>
    </source>
</reference>
<accession>A0A9D2KZQ3</accession>
<protein>
    <recommendedName>
        <fullName evidence="1">RNA polymerase sigma-70 region 4 domain-containing protein</fullName>
    </recommendedName>
</protein>
<dbReference type="Pfam" id="PF04545">
    <property type="entry name" value="Sigma70_r4"/>
    <property type="match status" value="1"/>
</dbReference>
<comment type="caution">
    <text evidence="2">The sequence shown here is derived from an EMBL/GenBank/DDBJ whole genome shotgun (WGS) entry which is preliminary data.</text>
</comment>
<organism evidence="2 3">
    <name type="scientific">Candidatus Eisenbergiella merdipullorum</name>
    <dbReference type="NCBI Taxonomy" id="2838553"/>
    <lineage>
        <taxon>Bacteria</taxon>
        <taxon>Bacillati</taxon>
        <taxon>Bacillota</taxon>
        <taxon>Clostridia</taxon>
        <taxon>Lachnospirales</taxon>
        <taxon>Lachnospiraceae</taxon>
        <taxon>Eisenbergiella</taxon>
    </lineage>
</organism>
<dbReference type="SUPFAM" id="SSF88659">
    <property type="entry name" value="Sigma3 and sigma4 domains of RNA polymerase sigma factors"/>
    <property type="match status" value="1"/>
</dbReference>
<dbReference type="Proteomes" id="UP000886858">
    <property type="component" value="Unassembled WGS sequence"/>
</dbReference>
<name>A0A9D2KZQ3_9FIRM</name>
<evidence type="ECO:0000259" key="1">
    <source>
        <dbReference type="Pfam" id="PF04545"/>
    </source>
</evidence>
<dbReference type="InterPro" id="IPR056298">
    <property type="entry name" value="AlkZ-rel"/>
</dbReference>
<reference evidence="2" key="1">
    <citation type="journal article" date="2021" name="PeerJ">
        <title>Extensive microbial diversity within the chicken gut microbiome revealed by metagenomics and culture.</title>
        <authorList>
            <person name="Gilroy R."/>
            <person name="Ravi A."/>
            <person name="Getino M."/>
            <person name="Pursley I."/>
            <person name="Horton D.L."/>
            <person name="Alikhan N.F."/>
            <person name="Baker D."/>
            <person name="Gharbi K."/>
            <person name="Hall N."/>
            <person name="Watson M."/>
            <person name="Adriaenssens E.M."/>
            <person name="Foster-Nyarko E."/>
            <person name="Jarju S."/>
            <person name="Secka A."/>
            <person name="Antonio M."/>
            <person name="Oren A."/>
            <person name="Chaudhuri R.R."/>
            <person name="La Ragione R."/>
            <person name="Hildebrand F."/>
            <person name="Pallen M.J."/>
        </authorList>
    </citation>
    <scope>NUCLEOTIDE SEQUENCE</scope>
    <source>
        <strain evidence="2">CHK179-7159</strain>
    </source>
</reference>
<dbReference type="Gene3D" id="1.20.140.160">
    <property type="match status" value="1"/>
</dbReference>
<dbReference type="Pfam" id="PF24741">
    <property type="entry name" value="AlkZ-rel"/>
    <property type="match status" value="1"/>
</dbReference>
<feature type="domain" description="RNA polymerase sigma-70 region 4" evidence="1">
    <location>
        <begin position="285"/>
        <end position="332"/>
    </location>
</feature>
<dbReference type="EMBL" id="DWYY01000059">
    <property type="protein sequence ID" value="HJA92579.1"/>
    <property type="molecule type" value="Genomic_DNA"/>
</dbReference>
<dbReference type="InterPro" id="IPR013324">
    <property type="entry name" value="RNA_pol_sigma_r3/r4-like"/>
</dbReference>
<proteinExistence type="predicted"/>
<gene>
    <name evidence="2" type="ORF">H9717_05620</name>
</gene>
<evidence type="ECO:0000313" key="3">
    <source>
        <dbReference type="Proteomes" id="UP000886858"/>
    </source>
</evidence>
<dbReference type="AlphaFoldDB" id="A0A9D2KZQ3"/>